<dbReference type="InterPro" id="IPR005378">
    <property type="entry name" value="Vps35"/>
</dbReference>
<dbReference type="GO" id="GO:0042176">
    <property type="term" value="P:regulation of protein catabolic process"/>
    <property type="evidence" value="ECO:0007669"/>
    <property type="project" value="UniProtKB-ARBA"/>
</dbReference>
<dbReference type="GO" id="GO:0099175">
    <property type="term" value="P:regulation of postsynapse organization"/>
    <property type="evidence" value="ECO:0007669"/>
    <property type="project" value="UniProtKB-ARBA"/>
</dbReference>
<dbReference type="EMBL" id="OU892279">
    <property type="protein sequence ID" value="CAG9766229.1"/>
    <property type="molecule type" value="Genomic_DNA"/>
</dbReference>
<evidence type="ECO:0000256" key="9">
    <source>
        <dbReference type="ARBA" id="ARBA00022753"/>
    </source>
</evidence>
<evidence type="ECO:0000256" key="3">
    <source>
        <dbReference type="ARBA" id="ARBA00004496"/>
    </source>
</evidence>
<dbReference type="FunFam" id="1.25.40.660:FF:000001">
    <property type="entry name" value="Vacuolar protein sorting-associated protein 35"/>
    <property type="match status" value="1"/>
</dbReference>
<dbReference type="GO" id="GO:0009967">
    <property type="term" value="P:positive regulation of signal transduction"/>
    <property type="evidence" value="ECO:0007669"/>
    <property type="project" value="UniProtKB-ARBA"/>
</dbReference>
<dbReference type="Proteomes" id="UP001152799">
    <property type="component" value="Chromosome 3"/>
</dbReference>
<dbReference type="GO" id="GO:0031748">
    <property type="term" value="F:D1 dopamine receptor binding"/>
    <property type="evidence" value="ECO:0007669"/>
    <property type="project" value="UniProtKB-ARBA"/>
</dbReference>
<protein>
    <recommendedName>
        <fullName evidence="12 13">Vacuolar protein sorting-associated protein 35</fullName>
    </recommendedName>
</protein>
<sequence>MTKMPTTPPQISPVEEQEKFLHDALGVVKAQAFHMKRALDKNKLMDALKNASAMLAELRTSLLSPKSYYELYMAITDELRHLELYLVDEFQKGRKVPDLYELVQYAGNIVPRLYLLITVGLVYIKTNTSLRRDLLKDLVEMCRGVQHPLRGLFLRNYLLQCTRNVLPDSSETDADSPEGTVKDSVDFVLMNFAEMNKLWVRMQHQGHSRERQHREREREELRILVGTNLVRLSQLESVTLEKYQKLVLPGILEQVVSCRDAIAQEYLMECIIQVFPDEFHIQTLTPFLKSCAELEQGVNVKNIVISLMERLAAFSQRSDSLGTEGANILQEVQLFEVFSDQVSSIISNRQYLPPEDMVALQVALINLALKCYPDRIEYIDKVMLSSVEMFQRLGLEHLEYHSSVAKELQKLLKIPLDSYNNVLVVLKLKHYAGLMQHLDFNGRKSLSIYILTNALENETIIPSPDETEQALTLLGTLVSEKNENPLGEVDLEELAEEQCLLARFIHQLKSNVADEQYLILTMARKILGTGGPLRIKYTLPPLIFQAYQLAHKYKNLKEENWDKKCTKIFQFCHQTITALVKAELAELPLRLFLQGALAIDQIGFENHETVAYEFMSQAFSLYEDEISDSKAQLAAITLIVGTLEQISCFSEENSDPLRTQCALAASKLLKKPDQCRGVATCSHLFWSGKSLASNKEETHDGKRVVECLKKGLRIAKQCMDVSVQVQLFVELLNHYIYFYEKDNDQVNIEILNQVIKKIKEELPNLESSDETEQITKHFNNTLEHIRVRLDSPEEGAVYKGIEI</sequence>
<dbReference type="GO" id="GO:0030906">
    <property type="term" value="C:retromer, cargo-selective complex"/>
    <property type="evidence" value="ECO:0007669"/>
    <property type="project" value="InterPro"/>
</dbReference>
<evidence type="ECO:0000256" key="5">
    <source>
        <dbReference type="ARBA" id="ARBA00006536"/>
    </source>
</evidence>
<keyword evidence="11" id="KW-0472">Membrane</keyword>
<dbReference type="GO" id="GO:0099639">
    <property type="term" value="P:neurotransmitter receptor transport, endosome to plasma membrane"/>
    <property type="evidence" value="ECO:0007669"/>
    <property type="project" value="UniProtKB-ARBA"/>
</dbReference>
<dbReference type="GO" id="GO:0050793">
    <property type="term" value="P:regulation of developmental process"/>
    <property type="evidence" value="ECO:0007669"/>
    <property type="project" value="UniProtKB-ARBA"/>
</dbReference>
<evidence type="ECO:0000313" key="16">
    <source>
        <dbReference type="Proteomes" id="UP001152799"/>
    </source>
</evidence>
<dbReference type="InterPro" id="IPR042491">
    <property type="entry name" value="Vps35_C"/>
</dbReference>
<evidence type="ECO:0000256" key="11">
    <source>
        <dbReference type="ARBA" id="ARBA00023136"/>
    </source>
</evidence>
<comment type="similarity">
    <text evidence="5 13">Belongs to the VPS35 family.</text>
</comment>
<dbReference type="Gene3D" id="1.25.40.660">
    <property type="entry name" value="Vacuolar protein sorting-associated protein 35, helical subcomplex Vps35-C"/>
    <property type="match status" value="1"/>
</dbReference>
<name>A0A9N9MLM4_9CUCU</name>
<gene>
    <name evidence="15" type="ORF">CEUTPL_LOCUS6816</name>
</gene>
<organism evidence="15 16">
    <name type="scientific">Ceutorhynchus assimilis</name>
    <name type="common">cabbage seed weevil</name>
    <dbReference type="NCBI Taxonomy" id="467358"/>
    <lineage>
        <taxon>Eukaryota</taxon>
        <taxon>Metazoa</taxon>
        <taxon>Ecdysozoa</taxon>
        <taxon>Arthropoda</taxon>
        <taxon>Hexapoda</taxon>
        <taxon>Insecta</taxon>
        <taxon>Pterygota</taxon>
        <taxon>Neoptera</taxon>
        <taxon>Endopterygota</taxon>
        <taxon>Coleoptera</taxon>
        <taxon>Polyphaga</taxon>
        <taxon>Cucujiformia</taxon>
        <taxon>Curculionidae</taxon>
        <taxon>Ceutorhynchinae</taxon>
        <taxon>Ceutorhynchus</taxon>
    </lineage>
</organism>
<keyword evidence="14" id="KW-0175">Coiled coil</keyword>
<keyword evidence="7" id="KW-0963">Cytoplasm</keyword>
<dbReference type="GO" id="GO:0005829">
    <property type="term" value="C:cytosol"/>
    <property type="evidence" value="ECO:0007669"/>
    <property type="project" value="GOC"/>
</dbReference>
<evidence type="ECO:0000256" key="8">
    <source>
        <dbReference type="ARBA" id="ARBA00022553"/>
    </source>
</evidence>
<dbReference type="GO" id="GO:0005769">
    <property type="term" value="C:early endosome"/>
    <property type="evidence" value="ECO:0007669"/>
    <property type="project" value="UniProtKB-SubCell"/>
</dbReference>
<dbReference type="Pfam" id="PF03635">
    <property type="entry name" value="Vps35"/>
    <property type="match status" value="1"/>
</dbReference>
<accession>A0A9N9MLM4</accession>
<keyword evidence="9" id="KW-0967">Endosome</keyword>
<evidence type="ECO:0000256" key="10">
    <source>
        <dbReference type="ARBA" id="ARBA00022927"/>
    </source>
</evidence>
<dbReference type="GO" id="GO:0032880">
    <property type="term" value="P:regulation of protein localization"/>
    <property type="evidence" value="ECO:0007669"/>
    <property type="project" value="UniProtKB-ARBA"/>
</dbReference>
<comment type="subcellular location">
    <subcellularLocation>
        <location evidence="3">Cytoplasm</location>
    </subcellularLocation>
    <subcellularLocation>
        <location evidence="2">Early endosome</location>
    </subcellularLocation>
    <subcellularLocation>
        <location evidence="4">Late endosome</location>
    </subcellularLocation>
    <subcellularLocation>
        <location evidence="1">Membrane</location>
        <topology evidence="1">Peripheral membrane protein</topology>
    </subcellularLocation>
</comment>
<dbReference type="OrthoDB" id="10258141at2759"/>
<proteinExistence type="inferred from homology"/>
<dbReference type="GO" id="GO:0010628">
    <property type="term" value="P:positive regulation of gene expression"/>
    <property type="evidence" value="ECO:0007669"/>
    <property type="project" value="UniProtKB-ARBA"/>
</dbReference>
<evidence type="ECO:0000256" key="12">
    <source>
        <dbReference type="ARBA" id="ARBA00072998"/>
    </source>
</evidence>
<keyword evidence="10 13" id="KW-0653">Protein transport</keyword>
<feature type="coiled-coil region" evidence="14">
    <location>
        <begin position="741"/>
        <end position="768"/>
    </location>
</feature>
<evidence type="ECO:0000256" key="6">
    <source>
        <dbReference type="ARBA" id="ARBA00022448"/>
    </source>
</evidence>
<evidence type="ECO:0000256" key="4">
    <source>
        <dbReference type="ARBA" id="ARBA00004603"/>
    </source>
</evidence>
<dbReference type="PANTHER" id="PTHR11099">
    <property type="entry name" value="VACUOLAR SORTING PROTEIN 35"/>
    <property type="match status" value="1"/>
</dbReference>
<dbReference type="AlphaFoldDB" id="A0A9N9MLM4"/>
<comment type="function">
    <text evidence="13">Plays a role in vesicular protein sorting.</text>
</comment>
<evidence type="ECO:0000256" key="14">
    <source>
        <dbReference type="SAM" id="Coils"/>
    </source>
</evidence>
<dbReference type="GO" id="GO:0031647">
    <property type="term" value="P:regulation of protein stability"/>
    <property type="evidence" value="ECO:0007669"/>
    <property type="project" value="UniProtKB-ARBA"/>
</dbReference>
<dbReference type="PANTHER" id="PTHR11099:SF0">
    <property type="entry name" value="VACUOLAR PROTEIN SORTING-ASSOCIATED PROTEIN 35"/>
    <property type="match status" value="1"/>
</dbReference>
<dbReference type="GO" id="GO:0051049">
    <property type="term" value="P:regulation of transport"/>
    <property type="evidence" value="ECO:0007669"/>
    <property type="project" value="UniProtKB-ARBA"/>
</dbReference>
<evidence type="ECO:0000256" key="13">
    <source>
        <dbReference type="PIRNR" id="PIRNR009375"/>
    </source>
</evidence>
<evidence type="ECO:0000256" key="2">
    <source>
        <dbReference type="ARBA" id="ARBA00004412"/>
    </source>
</evidence>
<keyword evidence="16" id="KW-1185">Reference proteome</keyword>
<dbReference type="GO" id="GO:0042147">
    <property type="term" value="P:retrograde transport, endosome to Golgi"/>
    <property type="evidence" value="ECO:0007669"/>
    <property type="project" value="InterPro"/>
</dbReference>
<evidence type="ECO:0000256" key="7">
    <source>
        <dbReference type="ARBA" id="ARBA00022490"/>
    </source>
</evidence>
<evidence type="ECO:0000313" key="15">
    <source>
        <dbReference type="EMBL" id="CAG9766229.1"/>
    </source>
</evidence>
<keyword evidence="8" id="KW-0597">Phosphoprotein</keyword>
<dbReference type="GO" id="GO:0005770">
    <property type="term" value="C:late endosome"/>
    <property type="evidence" value="ECO:0007669"/>
    <property type="project" value="UniProtKB-SubCell"/>
</dbReference>
<reference evidence="15" key="1">
    <citation type="submission" date="2022-01" db="EMBL/GenBank/DDBJ databases">
        <authorList>
            <person name="King R."/>
        </authorList>
    </citation>
    <scope>NUCLEOTIDE SEQUENCE</scope>
</reference>
<evidence type="ECO:0000256" key="1">
    <source>
        <dbReference type="ARBA" id="ARBA00004170"/>
    </source>
</evidence>
<keyword evidence="6 13" id="KW-0813">Transport</keyword>
<dbReference type="PIRSF" id="PIRSF009375">
    <property type="entry name" value="Retromer_Vps35"/>
    <property type="match status" value="1"/>
</dbReference>